<reference evidence="2" key="3">
    <citation type="submission" date="2023-05" db="EMBL/GenBank/DDBJ databases">
        <authorList>
            <person name="Smith C.H."/>
        </authorList>
    </citation>
    <scope>NUCLEOTIDE SEQUENCE</scope>
    <source>
        <strain evidence="2">CHS0354</strain>
        <tissue evidence="2">Mantle</tissue>
    </source>
</reference>
<feature type="signal peptide" evidence="1">
    <location>
        <begin position="1"/>
        <end position="19"/>
    </location>
</feature>
<protein>
    <submittedName>
        <fullName evidence="2">Uncharacterized protein</fullName>
    </submittedName>
</protein>
<evidence type="ECO:0000256" key="1">
    <source>
        <dbReference type="SAM" id="SignalP"/>
    </source>
</evidence>
<keyword evidence="3" id="KW-1185">Reference proteome</keyword>
<reference evidence="2" key="2">
    <citation type="journal article" date="2021" name="Genome Biol. Evol.">
        <title>Developing a high-quality reference genome for a parasitic bivalve with doubly uniparental inheritance (Bivalvia: Unionida).</title>
        <authorList>
            <person name="Smith C.H."/>
        </authorList>
    </citation>
    <scope>NUCLEOTIDE SEQUENCE</scope>
    <source>
        <strain evidence="2">CHS0354</strain>
        <tissue evidence="2">Mantle</tissue>
    </source>
</reference>
<accession>A0AAE0SGD4</accession>
<gene>
    <name evidence="2" type="ORF">CHS0354_003827</name>
</gene>
<organism evidence="2 3">
    <name type="scientific">Potamilus streckersoni</name>
    <dbReference type="NCBI Taxonomy" id="2493646"/>
    <lineage>
        <taxon>Eukaryota</taxon>
        <taxon>Metazoa</taxon>
        <taxon>Spiralia</taxon>
        <taxon>Lophotrochozoa</taxon>
        <taxon>Mollusca</taxon>
        <taxon>Bivalvia</taxon>
        <taxon>Autobranchia</taxon>
        <taxon>Heteroconchia</taxon>
        <taxon>Palaeoheterodonta</taxon>
        <taxon>Unionida</taxon>
        <taxon>Unionoidea</taxon>
        <taxon>Unionidae</taxon>
        <taxon>Ambleminae</taxon>
        <taxon>Lampsilini</taxon>
        <taxon>Potamilus</taxon>
    </lineage>
</organism>
<comment type="caution">
    <text evidence="2">The sequence shown here is derived from an EMBL/GenBank/DDBJ whole genome shotgun (WGS) entry which is preliminary data.</text>
</comment>
<sequence length="208" mass="24444">MMHLSLILISLASMRCIKSHLSINTAEQTIWSQGSIHTTKQSIQTQYSINQRKRNLNLRNNPPPIRHFTAGNTLCRGNNYCDFHQSSKYTWCYTDYSDSWDYCCTGLCDFHQNSYMWCQTGTEWAYCGGNQTYDIQARHCLATFPCGLHQEVPGNNERHFWCYVDLRLNWDYCCAPWSSCDKHGYSYNWCYIMNSKLSDKWQECIPTL</sequence>
<evidence type="ECO:0000313" key="2">
    <source>
        <dbReference type="EMBL" id="KAK3591199.1"/>
    </source>
</evidence>
<evidence type="ECO:0000313" key="3">
    <source>
        <dbReference type="Proteomes" id="UP001195483"/>
    </source>
</evidence>
<feature type="chain" id="PRO_5041970772" evidence="1">
    <location>
        <begin position="20"/>
        <end position="208"/>
    </location>
</feature>
<keyword evidence="1" id="KW-0732">Signal</keyword>
<reference evidence="2" key="1">
    <citation type="journal article" date="2021" name="Genome Biol. Evol.">
        <title>A High-Quality Reference Genome for a Parasitic Bivalve with Doubly Uniparental Inheritance (Bivalvia: Unionida).</title>
        <authorList>
            <person name="Smith C.H."/>
        </authorList>
    </citation>
    <scope>NUCLEOTIDE SEQUENCE</scope>
    <source>
        <strain evidence="2">CHS0354</strain>
    </source>
</reference>
<dbReference type="AlphaFoldDB" id="A0AAE0SGD4"/>
<name>A0AAE0SGD4_9BIVA</name>
<proteinExistence type="predicted"/>
<dbReference type="EMBL" id="JAEAOA010000299">
    <property type="protein sequence ID" value="KAK3591199.1"/>
    <property type="molecule type" value="Genomic_DNA"/>
</dbReference>
<dbReference type="Proteomes" id="UP001195483">
    <property type="component" value="Unassembled WGS sequence"/>
</dbReference>